<keyword evidence="2" id="KW-0378">Hydrolase</keyword>
<dbReference type="AlphaFoldDB" id="I1E0H4"/>
<dbReference type="OrthoDB" id="505233at2"/>
<dbReference type="GO" id="GO:0005576">
    <property type="term" value="C:extracellular region"/>
    <property type="evidence" value="ECO:0007669"/>
    <property type="project" value="InterPro"/>
</dbReference>
<evidence type="ECO:0000256" key="3">
    <source>
        <dbReference type="SAM" id="SignalP"/>
    </source>
</evidence>
<feature type="chain" id="PRO_5003638834" evidence="3">
    <location>
        <begin position="20"/>
        <end position="332"/>
    </location>
</feature>
<dbReference type="InterPro" id="IPR010126">
    <property type="entry name" value="Esterase_phb"/>
</dbReference>
<comment type="caution">
    <text evidence="4">The sequence shown here is derived from an EMBL/GenBank/DDBJ whole genome shotgun (WGS) entry which is preliminary data.</text>
</comment>
<accession>I1E0H4</accession>
<dbReference type="InterPro" id="IPR029058">
    <property type="entry name" value="AB_hydrolase_fold"/>
</dbReference>
<keyword evidence="1 3" id="KW-0732">Signal</keyword>
<name>I1E0H4_9GAMM</name>
<evidence type="ECO:0000256" key="2">
    <source>
        <dbReference type="ARBA" id="ARBA00022801"/>
    </source>
</evidence>
<keyword evidence="5" id="KW-1185">Reference proteome</keyword>
<organism evidence="4 5">
    <name type="scientific">Rheinheimera nanhaiensis E407-8</name>
    <dbReference type="NCBI Taxonomy" id="562729"/>
    <lineage>
        <taxon>Bacteria</taxon>
        <taxon>Pseudomonadati</taxon>
        <taxon>Pseudomonadota</taxon>
        <taxon>Gammaproteobacteria</taxon>
        <taxon>Chromatiales</taxon>
        <taxon>Chromatiaceae</taxon>
        <taxon>Rheinheimera</taxon>
    </lineage>
</organism>
<feature type="signal peptide" evidence="3">
    <location>
        <begin position="1"/>
        <end position="19"/>
    </location>
</feature>
<reference evidence="4 5" key="1">
    <citation type="journal article" date="2012" name="J. Bacteriol.">
        <title>Genome Sequence of the Protease-Producing Bacterium Rheinheimera nanhaiensis E407-8T, Isolated from Deep-Sea Sediment of the South China Sea.</title>
        <authorList>
            <person name="Zhang X.-Y."/>
            <person name="Zhang Y.-J."/>
            <person name="Qin Q.-L."/>
            <person name="Xie B.-B."/>
            <person name="Chen X.-L."/>
            <person name="Zhou B.-C."/>
            <person name="Zhang Y.-Z."/>
        </authorList>
    </citation>
    <scope>NUCLEOTIDE SEQUENCE [LARGE SCALE GENOMIC DNA]</scope>
    <source>
        <strain evidence="4 5">E407-8</strain>
    </source>
</reference>
<dbReference type="Pfam" id="PF10503">
    <property type="entry name" value="Esterase_PHB"/>
    <property type="match status" value="1"/>
</dbReference>
<dbReference type="SUPFAM" id="SSF53474">
    <property type="entry name" value="alpha/beta-Hydrolases"/>
    <property type="match status" value="1"/>
</dbReference>
<evidence type="ECO:0000256" key="1">
    <source>
        <dbReference type="ARBA" id="ARBA00022729"/>
    </source>
</evidence>
<dbReference type="PANTHER" id="PTHR42972:SF8">
    <property type="entry name" value="POLYHYDROXYBUTYRATE DEPOLYMERASE"/>
    <property type="match status" value="1"/>
</dbReference>
<protein>
    <submittedName>
        <fullName evidence="4">Polyhydroxybutyrate depolymerase</fullName>
    </submittedName>
</protein>
<dbReference type="GO" id="GO:0016787">
    <property type="term" value="F:hydrolase activity"/>
    <property type="evidence" value="ECO:0007669"/>
    <property type="project" value="UniProtKB-KW"/>
</dbReference>
<gene>
    <name evidence="4" type="ORF">RNAN_2815</name>
</gene>
<dbReference type="Gene3D" id="3.40.50.1820">
    <property type="entry name" value="alpha/beta hydrolase"/>
    <property type="match status" value="2"/>
</dbReference>
<proteinExistence type="predicted"/>
<dbReference type="EMBL" id="BAFK01000017">
    <property type="protein sequence ID" value="GAB59802.1"/>
    <property type="molecule type" value="Genomic_DNA"/>
</dbReference>
<dbReference type="RefSeq" id="WP_008222730.1">
    <property type="nucleotide sequence ID" value="NZ_BAFK01000017.1"/>
</dbReference>
<dbReference type="STRING" id="562729.RNAN_2815"/>
<dbReference type="PANTHER" id="PTHR42972">
    <property type="entry name" value="TOL-PAL SYSTEM PROTEIN TOLB"/>
    <property type="match status" value="1"/>
</dbReference>
<evidence type="ECO:0000313" key="5">
    <source>
        <dbReference type="Proteomes" id="UP000004374"/>
    </source>
</evidence>
<evidence type="ECO:0000313" key="4">
    <source>
        <dbReference type="EMBL" id="GAB59802.1"/>
    </source>
</evidence>
<dbReference type="Proteomes" id="UP000004374">
    <property type="component" value="Unassembled WGS sequence"/>
</dbReference>
<sequence length="332" mass="35752">MPRYVLAALLFAATSQPLAADTDTLPKLTLQPNITLSGLSSGAYMAGQYHLAFAEQVDGVAMLAAGPVYCAQNSLGLALEHCFNKASSAPDMTAINSYLKDQQNNGNLAPVTALQQDKVWIFHGSKDATVYPGLAVTLQKQYQQWLAEHNIALVNDKAFGHTFPTDRTDLGHCVVSEPPFLASCTYDAAGELLTFLLGKQNPKSSRAAGQLLKLDQHKLSTAAQNTLAQTGYLYVPASCADGQSCRLHVSFHGCKQNADSVGEAFVTGTGLNQYADTNQLVVFYPQTRASNINPFNPNACWDWWGYTGPDYATRSGAQLSAVQQIVNKLLAN</sequence>